<organism evidence="1 2">
    <name type="scientific">Nelumbo nucifera</name>
    <name type="common">Sacred lotus</name>
    <dbReference type="NCBI Taxonomy" id="4432"/>
    <lineage>
        <taxon>Eukaryota</taxon>
        <taxon>Viridiplantae</taxon>
        <taxon>Streptophyta</taxon>
        <taxon>Embryophyta</taxon>
        <taxon>Tracheophyta</taxon>
        <taxon>Spermatophyta</taxon>
        <taxon>Magnoliopsida</taxon>
        <taxon>Proteales</taxon>
        <taxon>Nelumbonaceae</taxon>
        <taxon>Nelumbo</taxon>
    </lineage>
</organism>
<gene>
    <name evidence="1" type="ORF">HUJ06_001761</name>
</gene>
<proteinExistence type="predicted"/>
<comment type="caution">
    <text evidence="1">The sequence shown here is derived from an EMBL/GenBank/DDBJ whole genome shotgun (WGS) entry which is preliminary data.</text>
</comment>
<dbReference type="AlphaFoldDB" id="A0A822ZIS2"/>
<evidence type="ECO:0000313" key="1">
    <source>
        <dbReference type="EMBL" id="DAD43531.1"/>
    </source>
</evidence>
<evidence type="ECO:0000313" key="2">
    <source>
        <dbReference type="Proteomes" id="UP000607653"/>
    </source>
</evidence>
<accession>A0A822ZIS2</accession>
<dbReference type="Proteomes" id="UP000607653">
    <property type="component" value="Unassembled WGS sequence"/>
</dbReference>
<protein>
    <submittedName>
        <fullName evidence="1">Uncharacterized protein</fullName>
    </submittedName>
</protein>
<sequence length="117" mass="13312">MVSVSSEVLDSTLLIRPIRKEEKKPMESRDLATVYQQRGPTFGRTRFISKIQLEESVNMALPIVNQALFYVPGPVTFDELVGDTKDEEEGPIFPVESNPDKWGEIDECVQDLFRPPE</sequence>
<dbReference type="EMBL" id="DUZY01000006">
    <property type="protein sequence ID" value="DAD43531.1"/>
    <property type="molecule type" value="Genomic_DNA"/>
</dbReference>
<keyword evidence="2" id="KW-1185">Reference proteome</keyword>
<name>A0A822ZIS2_NELNU</name>
<reference evidence="1 2" key="1">
    <citation type="journal article" date="2020" name="Mol. Biol. Evol.">
        <title>Distinct Expression and Methylation Patterns for Genes with Different Fates following a Single Whole-Genome Duplication in Flowering Plants.</title>
        <authorList>
            <person name="Shi T."/>
            <person name="Rahmani R.S."/>
            <person name="Gugger P.F."/>
            <person name="Wang M."/>
            <person name="Li H."/>
            <person name="Zhang Y."/>
            <person name="Li Z."/>
            <person name="Wang Q."/>
            <person name="Van de Peer Y."/>
            <person name="Marchal K."/>
            <person name="Chen J."/>
        </authorList>
    </citation>
    <scope>NUCLEOTIDE SEQUENCE [LARGE SCALE GENOMIC DNA]</scope>
    <source>
        <tissue evidence="1">Leaf</tissue>
    </source>
</reference>